<keyword evidence="4" id="KW-0520">NAD</keyword>
<dbReference type="RefSeq" id="XP_051261121.1">
    <property type="nucleotide sequence ID" value="XM_051405161.1"/>
</dbReference>
<dbReference type="OrthoDB" id="6133115at2759"/>
<dbReference type="SUPFAM" id="SSF52949">
    <property type="entry name" value="Macro domain-like"/>
    <property type="match status" value="2"/>
</dbReference>
<gene>
    <name evidence="8" type="primary">parp9</name>
</gene>
<evidence type="ECO:0000256" key="4">
    <source>
        <dbReference type="ARBA" id="ARBA00023027"/>
    </source>
</evidence>
<evidence type="ECO:0000259" key="7">
    <source>
        <dbReference type="PROSITE" id="PS51154"/>
    </source>
</evidence>
<dbReference type="GO" id="GO:0003714">
    <property type="term" value="F:transcription corepressor activity"/>
    <property type="evidence" value="ECO:0007669"/>
    <property type="project" value="TreeGrafter"/>
</dbReference>
<dbReference type="InterPro" id="IPR052056">
    <property type="entry name" value="Mono-ARTD/PARP"/>
</dbReference>
<dbReference type="Pfam" id="PF01661">
    <property type="entry name" value="Macro"/>
    <property type="match status" value="2"/>
</dbReference>
<dbReference type="CDD" id="cd02907">
    <property type="entry name" value="Macro_Af1521_BAL-like"/>
    <property type="match status" value="1"/>
</dbReference>
<evidence type="ECO:0000313" key="8">
    <source>
        <dbReference type="Ensembl" id="ENSDLAP00005065100.1"/>
    </source>
</evidence>
<comment type="subcellular location">
    <subcellularLocation>
        <location evidence="1">Nucleus</location>
    </subcellularLocation>
</comment>
<dbReference type="GeneID" id="127366237"/>
<dbReference type="GO" id="GO:0070212">
    <property type="term" value="P:protein poly-ADP-ribosylation"/>
    <property type="evidence" value="ECO:0007669"/>
    <property type="project" value="TreeGrafter"/>
</dbReference>
<evidence type="ECO:0000313" key="9">
    <source>
        <dbReference type="Proteomes" id="UP000694389"/>
    </source>
</evidence>
<dbReference type="InterPro" id="IPR002589">
    <property type="entry name" value="Macro_dom"/>
</dbReference>
<dbReference type="Proteomes" id="UP000694389">
    <property type="component" value="Unassembled WGS sequence"/>
</dbReference>
<dbReference type="Ensembl" id="ENSDLAT00005071941.1">
    <property type="protein sequence ID" value="ENSDLAP00005065100.1"/>
    <property type="gene ID" value="ENSDLAG00005033554.1"/>
</dbReference>
<dbReference type="GO" id="GO:0060335">
    <property type="term" value="P:positive regulation of type II interferon-mediated signaling pathway"/>
    <property type="evidence" value="ECO:0007669"/>
    <property type="project" value="TreeGrafter"/>
</dbReference>
<feature type="region of interest" description="Disordered" evidence="6">
    <location>
        <begin position="450"/>
        <end position="483"/>
    </location>
</feature>
<name>A0A8P4JZX6_DICLA</name>
<evidence type="ECO:0000256" key="3">
    <source>
        <dbReference type="ARBA" id="ARBA00022679"/>
    </source>
</evidence>
<dbReference type="GO" id="GO:1990404">
    <property type="term" value="F:NAD+-protein mono-ADP-ribosyltransferase activity"/>
    <property type="evidence" value="ECO:0007669"/>
    <property type="project" value="TreeGrafter"/>
</dbReference>
<keyword evidence="3" id="KW-0808">Transferase</keyword>
<dbReference type="Gene3D" id="3.40.220.10">
    <property type="entry name" value="Leucine Aminopeptidase, subunit E, domain 1"/>
    <property type="match status" value="2"/>
</dbReference>
<feature type="domain" description="Macro" evidence="7">
    <location>
        <begin position="272"/>
        <end position="450"/>
    </location>
</feature>
<keyword evidence="2" id="KW-0328">Glycosyltransferase</keyword>
<dbReference type="PANTHER" id="PTHR14453">
    <property type="entry name" value="PARP/ZINC FINGER CCCH TYPE DOMAIN CONTAINING PROTEIN"/>
    <property type="match status" value="1"/>
</dbReference>
<reference evidence="8" key="2">
    <citation type="submission" date="2025-09" db="UniProtKB">
        <authorList>
            <consortium name="Ensembl"/>
        </authorList>
    </citation>
    <scope>IDENTIFICATION</scope>
</reference>
<keyword evidence="5" id="KW-0539">Nucleus</keyword>
<evidence type="ECO:0000256" key="6">
    <source>
        <dbReference type="SAM" id="MobiDB-lite"/>
    </source>
</evidence>
<evidence type="ECO:0000256" key="5">
    <source>
        <dbReference type="ARBA" id="ARBA00023242"/>
    </source>
</evidence>
<dbReference type="PANTHER" id="PTHR14453:SF70">
    <property type="entry name" value="PROTEIN MONO-ADP-RIBOSYLTRANSFERASE PARP9"/>
    <property type="match status" value="1"/>
</dbReference>
<feature type="domain" description="Macro" evidence="7">
    <location>
        <begin position="60"/>
        <end position="250"/>
    </location>
</feature>
<dbReference type="RefSeq" id="XP_051261122.1">
    <property type="nucleotide sequence ID" value="XM_051405162.1"/>
</dbReference>
<dbReference type="InterPro" id="IPR043472">
    <property type="entry name" value="Macro_dom-like"/>
</dbReference>
<proteinExistence type="predicted"/>
<sequence>MTSKLDIPLHGPSVNIVRQCGSALSDIIQSKFGCVAIIDGVSFEEDLSNVQQRRSTVVPKKKCDFTLRAGIKVSVWKADLTNFQVDAVVNAANDQLKHYGGLASALCSAGGPQIQRQSDDHIRVHGNLKTGDAIVTDAGSLPCRKIIHAVGPQLFAHHSKYDVDRAEPLLEKAIRSILDRVKENHLNTVAIPAISSGLFNYPLPQCADTIVKTLKEYYEFSSGYFPKEIMLVNNDDPSVNEMERACAQILGSHAPVTYSQPTAQGWSKGSANTSALNAQIENVHVTLKRGYIEEQRTDVIVNTVTSRDLNQGQISKALLQKAGNGMQQEMNAVYSNKRGYMVITHPYKLQCKEVYHTSCTENYRSPAQQTLSSSVLDCLLTAQAKGHKSIAFPAIGTGGLGFKKKEAACAMLGAVKEFATKLLKMEVYFVIFPSDDETFKAFEEQMKQLKEKTSHPSFTHETERRDDFHGSRAPPPQITLRASSDAATREAERWLQGLLFGSPGAVVISNNFIQHFGEEEHRQLSRLMKKAVSIEELFQIGRASIIVHEGLNEDVVVAALQVEAMLCNIQRKFIAEEESAMFLISRQDVSFERKMIDSSYPEFSVRSFDFTSRELDVVKVEKVENAALKMLFDLKKKQLGCSTSQKMFQCISAQFCEMVSHIGFHAEYAPPDDPACGEGIYFARTVRKAMEVWKQPDNEYLHFVEAEVVTGKSCPGKPGLILPPAVGSDPQIRHDSVSGGPDISVIFSGYQALPTYIITCKRFRR</sequence>
<dbReference type="GO" id="GO:0010629">
    <property type="term" value="P:negative regulation of gene expression"/>
    <property type="evidence" value="ECO:0007669"/>
    <property type="project" value="TreeGrafter"/>
</dbReference>
<dbReference type="PROSITE" id="PS51154">
    <property type="entry name" value="MACRO"/>
    <property type="match status" value="2"/>
</dbReference>
<dbReference type="GO" id="GO:0005634">
    <property type="term" value="C:nucleus"/>
    <property type="evidence" value="ECO:0007669"/>
    <property type="project" value="UniProtKB-SubCell"/>
</dbReference>
<organism evidence="8 9">
    <name type="scientific">Dicentrarchus labrax</name>
    <name type="common">European seabass</name>
    <name type="synonym">Morone labrax</name>
    <dbReference type="NCBI Taxonomy" id="13489"/>
    <lineage>
        <taxon>Eukaryota</taxon>
        <taxon>Metazoa</taxon>
        <taxon>Chordata</taxon>
        <taxon>Craniata</taxon>
        <taxon>Vertebrata</taxon>
        <taxon>Euteleostomi</taxon>
        <taxon>Actinopterygii</taxon>
        <taxon>Neopterygii</taxon>
        <taxon>Teleostei</taxon>
        <taxon>Neoteleostei</taxon>
        <taxon>Acanthomorphata</taxon>
        <taxon>Eupercaria</taxon>
        <taxon>Moronidae</taxon>
        <taxon>Dicentrarchus</taxon>
    </lineage>
</organism>
<evidence type="ECO:0000256" key="2">
    <source>
        <dbReference type="ARBA" id="ARBA00022676"/>
    </source>
</evidence>
<protein>
    <recommendedName>
        <fullName evidence="7">Macro domain-containing protein</fullName>
    </recommendedName>
</protein>
<dbReference type="AlphaFoldDB" id="A0A8P4JZX6"/>
<dbReference type="RefSeq" id="XP_051261120.1">
    <property type="nucleotide sequence ID" value="XM_051405160.1"/>
</dbReference>
<dbReference type="SMART" id="SM00506">
    <property type="entry name" value="A1pp"/>
    <property type="match status" value="2"/>
</dbReference>
<dbReference type="GO" id="GO:0003950">
    <property type="term" value="F:NAD+ poly-ADP-ribosyltransferase activity"/>
    <property type="evidence" value="ECO:0007669"/>
    <property type="project" value="TreeGrafter"/>
</dbReference>
<accession>A0A8P4JZX6</accession>
<dbReference type="GO" id="GO:0005737">
    <property type="term" value="C:cytoplasm"/>
    <property type="evidence" value="ECO:0007669"/>
    <property type="project" value="TreeGrafter"/>
</dbReference>
<dbReference type="GO" id="GO:0044389">
    <property type="term" value="F:ubiquitin-like protein ligase binding"/>
    <property type="evidence" value="ECO:0007669"/>
    <property type="project" value="TreeGrafter"/>
</dbReference>
<evidence type="ECO:0000256" key="1">
    <source>
        <dbReference type="ARBA" id="ARBA00004123"/>
    </source>
</evidence>
<reference evidence="8" key="1">
    <citation type="submission" date="2025-08" db="UniProtKB">
        <authorList>
            <consortium name="Ensembl"/>
        </authorList>
    </citation>
    <scope>IDENTIFICATION</scope>
</reference>
<dbReference type="OMA" id="CTQIIVE"/>
<keyword evidence="9" id="KW-1185">Reference proteome</keyword>
<dbReference type="CTD" id="83666"/>
<dbReference type="SUPFAM" id="SSF56399">
    <property type="entry name" value="ADP-ribosylation"/>
    <property type="match status" value="1"/>
</dbReference>
<feature type="compositionally biased region" description="Basic and acidic residues" evidence="6">
    <location>
        <begin position="450"/>
        <end position="470"/>
    </location>
</feature>
<dbReference type="GeneTree" id="ENSGT00940000158837"/>
<dbReference type="Gene3D" id="3.90.228.10">
    <property type="match status" value="1"/>
</dbReference>